<name>A0A840WDU7_9ACTN</name>
<dbReference type="GO" id="GO:0004674">
    <property type="term" value="F:protein serine/threonine kinase activity"/>
    <property type="evidence" value="ECO:0007669"/>
    <property type="project" value="TreeGrafter"/>
</dbReference>
<evidence type="ECO:0000313" key="8">
    <source>
        <dbReference type="Proteomes" id="UP000579647"/>
    </source>
</evidence>
<evidence type="ECO:0000256" key="4">
    <source>
        <dbReference type="ARBA" id="ARBA00022840"/>
    </source>
</evidence>
<dbReference type="InterPro" id="IPR008271">
    <property type="entry name" value="Ser/Thr_kinase_AS"/>
</dbReference>
<dbReference type="Gene3D" id="3.30.200.20">
    <property type="entry name" value="Phosphorylase Kinase, domain 1"/>
    <property type="match status" value="1"/>
</dbReference>
<dbReference type="SMART" id="SM00220">
    <property type="entry name" value="S_TKc"/>
    <property type="match status" value="1"/>
</dbReference>
<dbReference type="PANTHER" id="PTHR43289">
    <property type="entry name" value="MITOGEN-ACTIVATED PROTEIN KINASE KINASE KINASE 20-RELATED"/>
    <property type="match status" value="1"/>
</dbReference>
<dbReference type="Gene3D" id="1.10.510.10">
    <property type="entry name" value="Transferase(Phosphotransferase) domain 1"/>
    <property type="match status" value="1"/>
</dbReference>
<keyword evidence="3" id="KW-0418">Kinase</keyword>
<keyword evidence="2 5" id="KW-0547">Nucleotide-binding</keyword>
<evidence type="ECO:0000259" key="6">
    <source>
        <dbReference type="PROSITE" id="PS50011"/>
    </source>
</evidence>
<evidence type="ECO:0000256" key="1">
    <source>
        <dbReference type="ARBA" id="ARBA00022679"/>
    </source>
</evidence>
<dbReference type="AlphaFoldDB" id="A0A840WDU7"/>
<dbReference type="PANTHER" id="PTHR43289:SF34">
    <property type="entry name" value="SERINE_THREONINE-PROTEIN KINASE YBDM-RELATED"/>
    <property type="match status" value="1"/>
</dbReference>
<feature type="domain" description="Protein kinase" evidence="6">
    <location>
        <begin position="13"/>
        <end position="271"/>
    </location>
</feature>
<dbReference type="PROSITE" id="PS00108">
    <property type="entry name" value="PROTEIN_KINASE_ST"/>
    <property type="match status" value="1"/>
</dbReference>
<dbReference type="PROSITE" id="PS50011">
    <property type="entry name" value="PROTEIN_KINASE_DOM"/>
    <property type="match status" value="1"/>
</dbReference>
<keyword evidence="8" id="KW-1185">Reference proteome</keyword>
<evidence type="ECO:0000256" key="2">
    <source>
        <dbReference type="ARBA" id="ARBA00022741"/>
    </source>
</evidence>
<gene>
    <name evidence="7" type="ORF">HNR07_001282</name>
</gene>
<dbReference type="CDD" id="cd14014">
    <property type="entry name" value="STKc_PknB_like"/>
    <property type="match status" value="1"/>
</dbReference>
<reference evidence="7 8" key="1">
    <citation type="submission" date="2020-08" db="EMBL/GenBank/DDBJ databases">
        <title>Sequencing the genomes of 1000 actinobacteria strains.</title>
        <authorList>
            <person name="Klenk H.-P."/>
        </authorList>
    </citation>
    <scope>NUCLEOTIDE SEQUENCE [LARGE SCALE GENOMIC DNA]</scope>
    <source>
        <strain evidence="7 8">DSM 44598</strain>
    </source>
</reference>
<dbReference type="RefSeq" id="WP_184363112.1">
    <property type="nucleotide sequence ID" value="NZ_BAAAKM010000044.1"/>
</dbReference>
<evidence type="ECO:0000313" key="7">
    <source>
        <dbReference type="EMBL" id="MBB5490145.1"/>
    </source>
</evidence>
<comment type="caution">
    <text evidence="7">The sequence shown here is derived from an EMBL/GenBank/DDBJ whole genome shotgun (WGS) entry which is preliminary data.</text>
</comment>
<dbReference type="InterPro" id="IPR000719">
    <property type="entry name" value="Prot_kinase_dom"/>
</dbReference>
<dbReference type="InterPro" id="IPR011009">
    <property type="entry name" value="Kinase-like_dom_sf"/>
</dbReference>
<evidence type="ECO:0000256" key="5">
    <source>
        <dbReference type="PROSITE-ProRule" id="PRU10141"/>
    </source>
</evidence>
<evidence type="ECO:0000256" key="3">
    <source>
        <dbReference type="ARBA" id="ARBA00022777"/>
    </source>
</evidence>
<dbReference type="PROSITE" id="PS00107">
    <property type="entry name" value="PROTEIN_KINASE_ATP"/>
    <property type="match status" value="1"/>
</dbReference>
<dbReference type="SUPFAM" id="SSF56112">
    <property type="entry name" value="Protein kinase-like (PK-like)"/>
    <property type="match status" value="1"/>
</dbReference>
<dbReference type="EMBL" id="JACHDO010000001">
    <property type="protein sequence ID" value="MBB5490145.1"/>
    <property type="molecule type" value="Genomic_DNA"/>
</dbReference>
<keyword evidence="4 5" id="KW-0067">ATP-binding</keyword>
<dbReference type="Pfam" id="PF00069">
    <property type="entry name" value="Pkinase"/>
    <property type="match status" value="1"/>
</dbReference>
<proteinExistence type="predicted"/>
<keyword evidence="1" id="KW-0808">Transferase</keyword>
<dbReference type="GO" id="GO:0005524">
    <property type="term" value="F:ATP binding"/>
    <property type="evidence" value="ECO:0007669"/>
    <property type="project" value="UniProtKB-UniRule"/>
</dbReference>
<dbReference type="Proteomes" id="UP000579647">
    <property type="component" value="Unassembled WGS sequence"/>
</dbReference>
<dbReference type="InterPro" id="IPR017441">
    <property type="entry name" value="Protein_kinase_ATP_BS"/>
</dbReference>
<organism evidence="7 8">
    <name type="scientific">Nocardiopsis metallicus</name>
    <dbReference type="NCBI Taxonomy" id="179819"/>
    <lineage>
        <taxon>Bacteria</taxon>
        <taxon>Bacillati</taxon>
        <taxon>Actinomycetota</taxon>
        <taxon>Actinomycetes</taxon>
        <taxon>Streptosporangiales</taxon>
        <taxon>Nocardiopsidaceae</taxon>
        <taxon>Nocardiopsis</taxon>
    </lineage>
</organism>
<protein>
    <recommendedName>
        <fullName evidence="6">Protein kinase domain-containing protein</fullName>
    </recommendedName>
</protein>
<sequence>MSPTSAPVEVGGYRLLKEVGRGGFGSVHLGEDARGRRVAVKLLHVGPGTDPRFFDLFAREVEAARRVRPFCVAQVLDADPKAAQPWIVSELVDGPTLSQDVRENGPRTGTDLDRLAVSTATALSAIHAAGVVHRDLKPGNIMLAADGPRVIDFGIARPFEEATSLTASAVIGTLQYMAPEQLEDGARLTPALDVYAWGAVMVYAATGRPVFGAGSQRALVKSVLVDTPDCSALPDRLRGIVERCLSKEPEERPGARELIDLLTGASEAPAVTQAVSPAPVAKLVPAPVTARTAGGPPLWFDGSGFSDPDELAEAMRERWGAAVAFLAQPRQCRVLGSWLIDLHGREQAGSLVAADARADPELALVRLLARLRPDLPPLLRGRDMTLTALTGRIRAAQGLFLEEGVTVEVVEALSGHHCSEPGHDCHGFPCQGYREFASDLGTAARSAERAAQRYNPWLSGLDWIGSGPVDPTSAGLMGQLLTALLAPQLWRGRMRRSSHVVGRWAELAPATKVSGDPAEAAGVEAVHIQVSLALTELSEREALTRPRLEELRRFGRAGTREAMSVVVALVVGLTLSSLLNLSEANTPDELLWGLVLAPLVLQQVVSWSLRGWRRRRPPEWVVVEADGVQATVLRLTEQLEHAQAQLDLSYQSAFGR</sequence>
<accession>A0A840WDU7</accession>
<feature type="binding site" evidence="5">
    <location>
        <position position="41"/>
    </location>
    <ligand>
        <name>ATP</name>
        <dbReference type="ChEBI" id="CHEBI:30616"/>
    </ligand>
</feature>